<dbReference type="EMBL" id="CP002987">
    <property type="protein sequence ID" value="AFA47509.1"/>
    <property type="molecule type" value="Genomic_DNA"/>
</dbReference>
<organism evidence="1 2">
    <name type="scientific">Acetobacterium woodii (strain ATCC 29683 / DSM 1030 / JCM 2381 / KCTC 1655 / WB1)</name>
    <dbReference type="NCBI Taxonomy" id="931626"/>
    <lineage>
        <taxon>Bacteria</taxon>
        <taxon>Bacillati</taxon>
        <taxon>Bacillota</taxon>
        <taxon>Clostridia</taxon>
        <taxon>Eubacteriales</taxon>
        <taxon>Eubacteriaceae</taxon>
        <taxon>Acetobacterium</taxon>
    </lineage>
</organism>
<dbReference type="AlphaFoldDB" id="H6LKB9"/>
<dbReference type="InterPro" id="IPR010982">
    <property type="entry name" value="Lambda_DNA-bd_dom_sf"/>
</dbReference>
<dbReference type="STRING" id="931626.Awo_c07150"/>
<dbReference type="Proteomes" id="UP000007177">
    <property type="component" value="Chromosome"/>
</dbReference>
<dbReference type="RefSeq" id="WP_014355112.1">
    <property type="nucleotide sequence ID" value="NC_016894.1"/>
</dbReference>
<proteinExistence type="predicted"/>
<protein>
    <submittedName>
        <fullName evidence="1">Uncharacterized protein</fullName>
    </submittedName>
</protein>
<dbReference type="OrthoDB" id="1776393at2"/>
<dbReference type="KEGG" id="awo:Awo_c07150"/>
<dbReference type="CDD" id="cd00093">
    <property type="entry name" value="HTH_XRE"/>
    <property type="match status" value="1"/>
</dbReference>
<evidence type="ECO:0000313" key="2">
    <source>
        <dbReference type="Proteomes" id="UP000007177"/>
    </source>
</evidence>
<gene>
    <name evidence="1" type="ordered locus">Awo_c07150</name>
</gene>
<dbReference type="Gene3D" id="1.10.260.40">
    <property type="entry name" value="lambda repressor-like DNA-binding domains"/>
    <property type="match status" value="1"/>
</dbReference>
<keyword evidence="2" id="KW-1185">Reference proteome</keyword>
<sequence>MAQINTRIGYLMDMLGISGKELALAIGTDTTAVSKWRSGQRKLKYRSKYSKRIAAYFLSEPYTFQKQRIISLLSNDGMTKENKTDDEIIEMLSVWMTVDSLEILERGALSDRQKSETPVEVYSGYAGWKQAVKIFWETVQFLPPGQKIYIGDFGDVQWDILGAESVREMVNSIKRVIEAGHKVVIIDKMTDQYKPYIVILRWLPIYLKKEVEVLYFQKDLKEFYKKSIYAVENYIAMVGMSLEEGNCENLTMLHRDSISVNFYLKMVESIATKSKRLIYTSKLTDVMKMVNLMEENFKPNQLTYMINHLPTFRNMPLHLLERILVANEVSGEKMAICLKANRKRKELRDKFNYRQIYDLDAIEKALQQEYFIDYDLSQVIGKEAKIANAFFREQLEYISKFKASEIYTLVMTSFKDLNLNIDNTEIVVQDDSIVIAWNSEYYDRRMYCKELTVVGGYFNYLKEIWNQIPLIAKNDEWTKKQLRRMLDKG</sequence>
<accession>H6LKB9</accession>
<dbReference type="HOGENOM" id="CLU_557390_0_0_9"/>
<dbReference type="eggNOG" id="ENOG5032C3F">
    <property type="taxonomic scope" value="Bacteria"/>
</dbReference>
<evidence type="ECO:0000313" key="1">
    <source>
        <dbReference type="EMBL" id="AFA47509.1"/>
    </source>
</evidence>
<name>H6LKB9_ACEWD</name>
<reference evidence="1 2" key="2">
    <citation type="journal article" date="2012" name="PLoS ONE">
        <title>An ancient pathway combining carbon dioxide fixation with the generation and utilization of a sodium ion gradient for ATP synthesis.</title>
        <authorList>
            <person name="Poehlein A."/>
            <person name="Schmidt S."/>
            <person name="Kaster A.K."/>
            <person name="Goenrich M."/>
            <person name="Vollmers J."/>
            <person name="Thurmer A."/>
            <person name="Bertsch J."/>
            <person name="Schuchmann K."/>
            <person name="Voigt B."/>
            <person name="Hecker M."/>
            <person name="Daniel R."/>
            <person name="Thauer R.K."/>
            <person name="Gottschalk G."/>
            <person name="Muller V."/>
        </authorList>
    </citation>
    <scope>NUCLEOTIDE SEQUENCE [LARGE SCALE GENOMIC DNA]</scope>
    <source>
        <strain evidence="2">ATCC 29683 / DSM 1030 / JCM 2381 / KCTC 1655 / WB1</strain>
    </source>
</reference>
<dbReference type="GO" id="GO:0003677">
    <property type="term" value="F:DNA binding"/>
    <property type="evidence" value="ECO:0007669"/>
    <property type="project" value="InterPro"/>
</dbReference>
<reference evidence="2" key="1">
    <citation type="submission" date="2011-07" db="EMBL/GenBank/DDBJ databases">
        <title>Complete genome sequence of Acetobacterium woodii.</title>
        <authorList>
            <person name="Poehlein A."/>
            <person name="Schmidt S."/>
            <person name="Kaster A.-K."/>
            <person name="Goenrich M."/>
            <person name="Vollmers J."/>
            <person name="Thuermer A."/>
            <person name="Gottschalk G."/>
            <person name="Thauer R.K."/>
            <person name="Daniel R."/>
            <person name="Mueller V."/>
        </authorList>
    </citation>
    <scope>NUCLEOTIDE SEQUENCE [LARGE SCALE GENOMIC DNA]</scope>
    <source>
        <strain evidence="2">ATCC 29683 / DSM 1030 / JCM 2381 / KCTC 1655 / WB1</strain>
    </source>
</reference>
<dbReference type="InterPro" id="IPR001387">
    <property type="entry name" value="Cro/C1-type_HTH"/>
</dbReference>